<comment type="caution">
    <text evidence="7">The sequence shown here is derived from an EMBL/GenBank/DDBJ whole genome shotgun (WGS) entry which is preliminary data.</text>
</comment>
<evidence type="ECO:0000313" key="8">
    <source>
        <dbReference type="Proteomes" id="UP001286313"/>
    </source>
</evidence>
<dbReference type="PRINTS" id="PR00722">
    <property type="entry name" value="CHYMOTRYPSIN"/>
</dbReference>
<accession>A0AAE1G7P5</accession>
<gene>
    <name evidence="7" type="ORF">Pcinc_009288</name>
</gene>
<dbReference type="Proteomes" id="UP001286313">
    <property type="component" value="Unassembled WGS sequence"/>
</dbReference>
<dbReference type="InterPro" id="IPR033116">
    <property type="entry name" value="TRYPSIN_SER"/>
</dbReference>
<dbReference type="InterPro" id="IPR001254">
    <property type="entry name" value="Trypsin_dom"/>
</dbReference>
<dbReference type="PROSITE" id="PS50240">
    <property type="entry name" value="TRYPSIN_DOM"/>
    <property type="match status" value="1"/>
</dbReference>
<dbReference type="PROSITE" id="PS00135">
    <property type="entry name" value="TRYPSIN_SER"/>
    <property type="match status" value="1"/>
</dbReference>
<comment type="similarity">
    <text evidence="4">Belongs to the peptidase S1 family. CLIP subfamily.</text>
</comment>
<dbReference type="InterPro" id="IPR043504">
    <property type="entry name" value="Peptidase_S1_PA_chymotrypsin"/>
</dbReference>
<keyword evidence="5" id="KW-0720">Serine protease</keyword>
<name>A0AAE1G7P5_PETCI</name>
<evidence type="ECO:0000256" key="5">
    <source>
        <dbReference type="RuleBase" id="RU363034"/>
    </source>
</evidence>
<dbReference type="InterPro" id="IPR001314">
    <property type="entry name" value="Peptidase_S1A"/>
</dbReference>
<protein>
    <recommendedName>
        <fullName evidence="6">Peptidase S1 domain-containing protein</fullName>
    </recommendedName>
</protein>
<dbReference type="InterPro" id="IPR018114">
    <property type="entry name" value="TRYPSIN_HIS"/>
</dbReference>
<evidence type="ECO:0000256" key="1">
    <source>
        <dbReference type="ARBA" id="ARBA00022729"/>
    </source>
</evidence>
<keyword evidence="8" id="KW-1185">Reference proteome</keyword>
<sequence>MERALKVEEYLFSVHKLSDDGEQNVVNCGNGRDGGDEDRRKQTGNARINQEYITTNPTSEIHYNISQATCNTDRKKLMVCCPTSNSTTVRPIILPDTTTTLPSTSVTPQTHHFSEGEKLLPSQCESNMTGFQPNLFVVEGQDASLGELPWVALLGYDNIKIPIWGCGGTLITEQYVLTAAHCVHSYYTRGINLTVVRLGEHHLGTEPDCEGVQCAPPPQNFSPADVIIHPDFDTRVSISDDIALIRLDRKVKLSAYVEPLCLPPAGMDVEVLLAGSQAEVAGWGLTETGQKSLILQKASLPFLNTTTCNPHFNYTLVQEQICFGGGAQDSCRGDSGGPLVFRGSSPFLVGIVSHGKDNSCGVLGYPAVYTSVAHYRTWITKYLRP</sequence>
<keyword evidence="5" id="KW-0378">Hydrolase</keyword>
<dbReference type="Pfam" id="PF00089">
    <property type="entry name" value="Trypsin"/>
    <property type="match status" value="1"/>
</dbReference>
<keyword evidence="3" id="KW-0325">Glycoprotein</keyword>
<keyword evidence="5" id="KW-0645">Protease</keyword>
<reference evidence="7" key="1">
    <citation type="submission" date="2023-10" db="EMBL/GenBank/DDBJ databases">
        <title>Genome assemblies of two species of porcelain crab, Petrolisthes cinctipes and Petrolisthes manimaculis (Anomura: Porcellanidae).</title>
        <authorList>
            <person name="Angst P."/>
        </authorList>
    </citation>
    <scope>NUCLEOTIDE SEQUENCE</scope>
    <source>
        <strain evidence="7">PB745_01</strain>
        <tissue evidence="7">Gill</tissue>
    </source>
</reference>
<evidence type="ECO:0000256" key="4">
    <source>
        <dbReference type="ARBA" id="ARBA00024195"/>
    </source>
</evidence>
<evidence type="ECO:0000259" key="6">
    <source>
        <dbReference type="PROSITE" id="PS50240"/>
    </source>
</evidence>
<evidence type="ECO:0000313" key="7">
    <source>
        <dbReference type="EMBL" id="KAK3886562.1"/>
    </source>
</evidence>
<keyword evidence="2" id="KW-1015">Disulfide bond</keyword>
<proteinExistence type="inferred from homology"/>
<dbReference type="AlphaFoldDB" id="A0AAE1G7P5"/>
<dbReference type="SUPFAM" id="SSF50494">
    <property type="entry name" value="Trypsin-like serine proteases"/>
    <property type="match status" value="1"/>
</dbReference>
<organism evidence="7 8">
    <name type="scientific">Petrolisthes cinctipes</name>
    <name type="common">Flat porcelain crab</name>
    <dbReference type="NCBI Taxonomy" id="88211"/>
    <lineage>
        <taxon>Eukaryota</taxon>
        <taxon>Metazoa</taxon>
        <taxon>Ecdysozoa</taxon>
        <taxon>Arthropoda</taxon>
        <taxon>Crustacea</taxon>
        <taxon>Multicrustacea</taxon>
        <taxon>Malacostraca</taxon>
        <taxon>Eumalacostraca</taxon>
        <taxon>Eucarida</taxon>
        <taxon>Decapoda</taxon>
        <taxon>Pleocyemata</taxon>
        <taxon>Anomura</taxon>
        <taxon>Galatheoidea</taxon>
        <taxon>Porcellanidae</taxon>
        <taxon>Petrolisthes</taxon>
    </lineage>
</organism>
<feature type="domain" description="Peptidase S1" evidence="6">
    <location>
        <begin position="137"/>
        <end position="384"/>
    </location>
</feature>
<dbReference type="FunFam" id="2.40.10.10:FF:000028">
    <property type="entry name" value="Serine protease easter"/>
    <property type="match status" value="1"/>
</dbReference>
<evidence type="ECO:0000256" key="2">
    <source>
        <dbReference type="ARBA" id="ARBA00023157"/>
    </source>
</evidence>
<dbReference type="PROSITE" id="PS00134">
    <property type="entry name" value="TRYPSIN_HIS"/>
    <property type="match status" value="1"/>
</dbReference>
<evidence type="ECO:0000256" key="3">
    <source>
        <dbReference type="ARBA" id="ARBA00023180"/>
    </source>
</evidence>
<dbReference type="Gene3D" id="2.40.10.10">
    <property type="entry name" value="Trypsin-like serine proteases"/>
    <property type="match status" value="2"/>
</dbReference>
<dbReference type="GO" id="GO:0006508">
    <property type="term" value="P:proteolysis"/>
    <property type="evidence" value="ECO:0007669"/>
    <property type="project" value="UniProtKB-KW"/>
</dbReference>
<dbReference type="EMBL" id="JAWQEG010000688">
    <property type="protein sequence ID" value="KAK3886562.1"/>
    <property type="molecule type" value="Genomic_DNA"/>
</dbReference>
<dbReference type="PANTHER" id="PTHR24256">
    <property type="entry name" value="TRYPTASE-RELATED"/>
    <property type="match status" value="1"/>
</dbReference>
<dbReference type="InterPro" id="IPR051487">
    <property type="entry name" value="Ser/Thr_Proteases_Immune/Dev"/>
</dbReference>
<keyword evidence="1" id="KW-0732">Signal</keyword>
<dbReference type="CDD" id="cd00190">
    <property type="entry name" value="Tryp_SPc"/>
    <property type="match status" value="1"/>
</dbReference>
<dbReference type="GO" id="GO:0004252">
    <property type="term" value="F:serine-type endopeptidase activity"/>
    <property type="evidence" value="ECO:0007669"/>
    <property type="project" value="InterPro"/>
</dbReference>
<dbReference type="SMART" id="SM00020">
    <property type="entry name" value="Tryp_SPc"/>
    <property type="match status" value="1"/>
</dbReference>
<dbReference type="InterPro" id="IPR009003">
    <property type="entry name" value="Peptidase_S1_PA"/>
</dbReference>